<protein>
    <recommendedName>
        <fullName evidence="1">AAA domain-containing protein</fullName>
    </recommendedName>
</protein>
<proteinExistence type="predicted"/>
<dbReference type="SUPFAM" id="SSF52540">
    <property type="entry name" value="P-loop containing nucleoside triphosphate hydrolases"/>
    <property type="match status" value="1"/>
</dbReference>
<dbReference type="InterPro" id="IPR025669">
    <property type="entry name" value="AAA_dom"/>
</dbReference>
<organism evidence="2">
    <name type="scientific">marine sediment metagenome</name>
    <dbReference type="NCBI Taxonomy" id="412755"/>
    <lineage>
        <taxon>unclassified sequences</taxon>
        <taxon>metagenomes</taxon>
        <taxon>ecological metagenomes</taxon>
    </lineage>
</organism>
<dbReference type="InterPro" id="IPR050678">
    <property type="entry name" value="DNA_Partitioning_ATPase"/>
</dbReference>
<comment type="caution">
    <text evidence="2">The sequence shown here is derived from an EMBL/GenBank/DDBJ whole genome shotgun (WGS) entry which is preliminary data.</text>
</comment>
<evidence type="ECO:0000259" key="1">
    <source>
        <dbReference type="Pfam" id="PF13614"/>
    </source>
</evidence>
<dbReference type="Pfam" id="PF13614">
    <property type="entry name" value="AAA_31"/>
    <property type="match status" value="1"/>
</dbReference>
<dbReference type="Gene3D" id="3.40.50.300">
    <property type="entry name" value="P-loop containing nucleotide triphosphate hydrolases"/>
    <property type="match status" value="1"/>
</dbReference>
<accession>A0A0F9S5A1</accession>
<sequence>MTIWAVANQKGGVGKTTTVVSLASLLARQGQPTLVLDMDPHGSLTTYFGHDPDTIKSSIYTVFQKIDRSPNAAIFNALKKTDHDNLYILPASTAMATLDRQLGAQGGKGLIIKKTLKHLGDRFPNIIIDCPPMLGILMINALAACDQLLIPVQTEFLALKGLEHMLHTLGMINHSRQQGLPFLIIPTMFEEHTRSSVESLRMLHEKYKTGVWDGVVPVDNQFRDVSKLGIPLPTMNEYAPGSLAYSALLKHLKRSANDLNQLPHV</sequence>
<feature type="domain" description="AAA" evidence="1">
    <location>
        <begin position="2"/>
        <end position="178"/>
    </location>
</feature>
<dbReference type="InterPro" id="IPR027417">
    <property type="entry name" value="P-loop_NTPase"/>
</dbReference>
<dbReference type="PIRSF" id="PIRSF009320">
    <property type="entry name" value="Nuc_binding_HP_1000"/>
    <property type="match status" value="1"/>
</dbReference>
<evidence type="ECO:0000313" key="2">
    <source>
        <dbReference type="EMBL" id="KKN64035.1"/>
    </source>
</evidence>
<reference evidence="2" key="1">
    <citation type="journal article" date="2015" name="Nature">
        <title>Complex archaea that bridge the gap between prokaryotes and eukaryotes.</title>
        <authorList>
            <person name="Spang A."/>
            <person name="Saw J.H."/>
            <person name="Jorgensen S.L."/>
            <person name="Zaremba-Niedzwiedzka K."/>
            <person name="Martijn J."/>
            <person name="Lind A.E."/>
            <person name="van Eijk R."/>
            <person name="Schleper C."/>
            <person name="Guy L."/>
            <person name="Ettema T.J."/>
        </authorList>
    </citation>
    <scope>NUCLEOTIDE SEQUENCE</scope>
</reference>
<dbReference type="PANTHER" id="PTHR13696:SF69">
    <property type="entry name" value="PLASMID PARTITIONING PROTEIN-RELATED"/>
    <property type="match status" value="1"/>
</dbReference>
<dbReference type="CDD" id="cd02042">
    <property type="entry name" value="ParAB_family"/>
    <property type="match status" value="1"/>
</dbReference>
<gene>
    <name evidence="2" type="ORF">LCGC14_0495600</name>
</gene>
<dbReference type="AlphaFoldDB" id="A0A0F9S5A1"/>
<dbReference type="EMBL" id="LAZR01000569">
    <property type="protein sequence ID" value="KKN64035.1"/>
    <property type="molecule type" value="Genomic_DNA"/>
</dbReference>
<name>A0A0F9S5A1_9ZZZZ</name>
<dbReference type="PANTHER" id="PTHR13696">
    <property type="entry name" value="P-LOOP CONTAINING NUCLEOSIDE TRIPHOSPHATE HYDROLASE"/>
    <property type="match status" value="1"/>
</dbReference>